<dbReference type="EMBL" id="CVTD020000010">
    <property type="protein sequence ID" value="CRZ33967.1"/>
    <property type="molecule type" value="Genomic_DNA"/>
</dbReference>
<dbReference type="AlphaFoldDB" id="A0A0H5SES0"/>
<name>A0A0H5SES0_HERHM</name>
<organism evidence="1 2">
    <name type="scientific">Herbinix hemicellulosilytica</name>
    <dbReference type="NCBI Taxonomy" id="1564487"/>
    <lineage>
        <taxon>Bacteria</taxon>
        <taxon>Bacillati</taxon>
        <taxon>Bacillota</taxon>
        <taxon>Clostridia</taxon>
        <taxon>Lachnospirales</taxon>
        <taxon>Lachnospiraceae</taxon>
        <taxon>Herbinix</taxon>
    </lineage>
</organism>
<dbReference type="Proteomes" id="UP000236497">
    <property type="component" value="Unassembled WGS sequence"/>
</dbReference>
<reference evidence="1 2" key="1">
    <citation type="submission" date="2015-06" db="EMBL/GenBank/DDBJ databases">
        <authorList>
            <person name="Wibberg Daniel"/>
        </authorList>
    </citation>
    <scope>NUCLEOTIDE SEQUENCE [LARGE SCALE GENOMIC DNA]</scope>
    <source>
        <strain evidence="1 2">T3/55T</strain>
    </source>
</reference>
<evidence type="ECO:0000313" key="2">
    <source>
        <dbReference type="Proteomes" id="UP000236497"/>
    </source>
</evidence>
<accession>A0A0H5SES0</accession>
<sequence>MNMYWNSKFKEKKFVWGTEESLAFYTFIFRRSKKNNN</sequence>
<protein>
    <submittedName>
        <fullName evidence="1">Uncharacterized protein</fullName>
    </submittedName>
</protein>
<keyword evidence="2" id="KW-1185">Reference proteome</keyword>
<evidence type="ECO:0000313" key="1">
    <source>
        <dbReference type="EMBL" id="CRZ33967.1"/>
    </source>
</evidence>
<gene>
    <name evidence="1" type="ORF">HHT355_0764</name>
</gene>
<proteinExistence type="predicted"/>